<dbReference type="Proteomes" id="UP000308600">
    <property type="component" value="Unassembled WGS sequence"/>
</dbReference>
<proteinExistence type="predicted"/>
<reference evidence="1 2" key="1">
    <citation type="journal article" date="2019" name="Nat. Ecol. Evol.">
        <title>Megaphylogeny resolves global patterns of mushroom evolution.</title>
        <authorList>
            <person name="Varga T."/>
            <person name="Krizsan K."/>
            <person name="Foldi C."/>
            <person name="Dima B."/>
            <person name="Sanchez-Garcia M."/>
            <person name="Sanchez-Ramirez S."/>
            <person name="Szollosi G.J."/>
            <person name="Szarkandi J.G."/>
            <person name="Papp V."/>
            <person name="Albert L."/>
            <person name="Andreopoulos W."/>
            <person name="Angelini C."/>
            <person name="Antonin V."/>
            <person name="Barry K.W."/>
            <person name="Bougher N.L."/>
            <person name="Buchanan P."/>
            <person name="Buyck B."/>
            <person name="Bense V."/>
            <person name="Catcheside P."/>
            <person name="Chovatia M."/>
            <person name="Cooper J."/>
            <person name="Damon W."/>
            <person name="Desjardin D."/>
            <person name="Finy P."/>
            <person name="Geml J."/>
            <person name="Haridas S."/>
            <person name="Hughes K."/>
            <person name="Justo A."/>
            <person name="Karasinski D."/>
            <person name="Kautmanova I."/>
            <person name="Kiss B."/>
            <person name="Kocsube S."/>
            <person name="Kotiranta H."/>
            <person name="LaButti K.M."/>
            <person name="Lechner B.E."/>
            <person name="Liimatainen K."/>
            <person name="Lipzen A."/>
            <person name="Lukacs Z."/>
            <person name="Mihaltcheva S."/>
            <person name="Morgado L.N."/>
            <person name="Niskanen T."/>
            <person name="Noordeloos M.E."/>
            <person name="Ohm R.A."/>
            <person name="Ortiz-Santana B."/>
            <person name="Ovrebo C."/>
            <person name="Racz N."/>
            <person name="Riley R."/>
            <person name="Savchenko A."/>
            <person name="Shiryaev A."/>
            <person name="Soop K."/>
            <person name="Spirin V."/>
            <person name="Szebenyi C."/>
            <person name="Tomsovsky M."/>
            <person name="Tulloss R.E."/>
            <person name="Uehling J."/>
            <person name="Grigoriev I.V."/>
            <person name="Vagvolgyi C."/>
            <person name="Papp T."/>
            <person name="Martin F.M."/>
            <person name="Miettinen O."/>
            <person name="Hibbett D.S."/>
            <person name="Nagy L.G."/>
        </authorList>
    </citation>
    <scope>NUCLEOTIDE SEQUENCE [LARGE SCALE GENOMIC DNA]</scope>
    <source>
        <strain evidence="1 2">NL-1719</strain>
    </source>
</reference>
<dbReference type="EMBL" id="ML208290">
    <property type="protein sequence ID" value="TFK72049.1"/>
    <property type="molecule type" value="Genomic_DNA"/>
</dbReference>
<protein>
    <submittedName>
        <fullName evidence="1">Uncharacterized protein</fullName>
    </submittedName>
</protein>
<keyword evidence="2" id="KW-1185">Reference proteome</keyword>
<sequence length="174" mass="18741">MRPYPVLVNLPQEQLPVENVPSGSKDVLNPRDEEILKLVAADAPSHRICGAWKTFAFNITSSLPIAIAPSRPPRTPLTLASYRPRTEIPQQVGSAPAIVHKPSSSAFIHFTAEAADESNDAENDEDLTGGELVSVAHPNVTCPSANPNDVAGLKILQKQSELPSKPGMWRSFTS</sequence>
<evidence type="ECO:0000313" key="2">
    <source>
        <dbReference type="Proteomes" id="UP000308600"/>
    </source>
</evidence>
<organism evidence="1 2">
    <name type="scientific">Pluteus cervinus</name>
    <dbReference type="NCBI Taxonomy" id="181527"/>
    <lineage>
        <taxon>Eukaryota</taxon>
        <taxon>Fungi</taxon>
        <taxon>Dikarya</taxon>
        <taxon>Basidiomycota</taxon>
        <taxon>Agaricomycotina</taxon>
        <taxon>Agaricomycetes</taxon>
        <taxon>Agaricomycetidae</taxon>
        <taxon>Agaricales</taxon>
        <taxon>Pluteineae</taxon>
        <taxon>Pluteaceae</taxon>
        <taxon>Pluteus</taxon>
    </lineage>
</organism>
<name>A0ACD3B362_9AGAR</name>
<gene>
    <name evidence="1" type="ORF">BDN72DRAFT_895167</name>
</gene>
<evidence type="ECO:0000313" key="1">
    <source>
        <dbReference type="EMBL" id="TFK72049.1"/>
    </source>
</evidence>
<accession>A0ACD3B362</accession>